<dbReference type="OrthoDB" id="446462at2759"/>
<dbReference type="PANTHER" id="PTHR13620:SF104">
    <property type="entry name" value="EXONUCLEASE 3'-5' DOMAIN-CONTAINING PROTEIN 2"/>
    <property type="match status" value="1"/>
</dbReference>
<accession>A0A9D4YSY8</accession>
<keyword evidence="6" id="KW-1185">Reference proteome</keyword>
<protein>
    <recommendedName>
        <fullName evidence="4">3'-5' exonuclease domain-containing protein</fullName>
    </recommendedName>
</protein>
<dbReference type="GO" id="GO:0003676">
    <property type="term" value="F:nucleic acid binding"/>
    <property type="evidence" value="ECO:0007669"/>
    <property type="project" value="InterPro"/>
</dbReference>
<dbReference type="InterPro" id="IPR012337">
    <property type="entry name" value="RNaseH-like_sf"/>
</dbReference>
<keyword evidence="1" id="KW-0540">Nuclease</keyword>
<dbReference type="Proteomes" id="UP001055712">
    <property type="component" value="Unassembled WGS sequence"/>
</dbReference>
<dbReference type="InterPro" id="IPR051132">
    <property type="entry name" value="3-5_Exonuclease_domain"/>
</dbReference>
<dbReference type="Gene3D" id="3.30.420.10">
    <property type="entry name" value="Ribonuclease H-like superfamily/Ribonuclease H"/>
    <property type="match status" value="1"/>
</dbReference>
<dbReference type="GO" id="GO:0005737">
    <property type="term" value="C:cytoplasm"/>
    <property type="evidence" value="ECO:0007669"/>
    <property type="project" value="TreeGrafter"/>
</dbReference>
<feature type="region of interest" description="Disordered" evidence="3">
    <location>
        <begin position="1"/>
        <end position="23"/>
    </location>
</feature>
<dbReference type="GO" id="GO:0005634">
    <property type="term" value="C:nucleus"/>
    <property type="evidence" value="ECO:0007669"/>
    <property type="project" value="TreeGrafter"/>
</dbReference>
<evidence type="ECO:0000259" key="4">
    <source>
        <dbReference type="Pfam" id="PF01612"/>
    </source>
</evidence>
<dbReference type="InterPro" id="IPR036397">
    <property type="entry name" value="RNaseH_sf"/>
</dbReference>
<evidence type="ECO:0000256" key="3">
    <source>
        <dbReference type="SAM" id="MobiDB-lite"/>
    </source>
</evidence>
<sequence length="210" mass="23426">MFVTTQARSTGLRDALPPNRPTAMGSGRYRLSSGIEALVVGYAEELAPALAELRRSMTNQYLAIDLEWKPDFVRGENNPVAVMQLASSTLCLILQLRYLGFPQELQQFLRSRTITYVGMNYRTADYAKMQASFGWCSRDFGSFEDLADVAARVGYGQRGLSALATSVLGLSLPKLKRVTLSNWEAWDLSLEQIQYAALDALAVHHIRTRL</sequence>
<keyword evidence="2" id="KW-0378">Hydrolase</keyword>
<dbReference type="InterPro" id="IPR002562">
    <property type="entry name" value="3'-5'_exonuclease_dom"/>
</dbReference>
<dbReference type="CDD" id="cd06141">
    <property type="entry name" value="WRN_exo"/>
    <property type="match status" value="1"/>
</dbReference>
<evidence type="ECO:0000313" key="5">
    <source>
        <dbReference type="EMBL" id="KAI3424211.1"/>
    </source>
</evidence>
<dbReference type="EMBL" id="SIDB01000013">
    <property type="protein sequence ID" value="KAI3424211.1"/>
    <property type="molecule type" value="Genomic_DNA"/>
</dbReference>
<gene>
    <name evidence="5" type="ORF">D9Q98_009567</name>
</gene>
<evidence type="ECO:0000256" key="1">
    <source>
        <dbReference type="ARBA" id="ARBA00022722"/>
    </source>
</evidence>
<dbReference type="SUPFAM" id="SSF53098">
    <property type="entry name" value="Ribonuclease H-like"/>
    <property type="match status" value="1"/>
</dbReference>
<proteinExistence type="predicted"/>
<dbReference type="Pfam" id="PF01612">
    <property type="entry name" value="DNA_pol_A_exo1"/>
    <property type="match status" value="1"/>
</dbReference>
<organism evidence="5 6">
    <name type="scientific">Chlorella vulgaris</name>
    <name type="common">Green alga</name>
    <dbReference type="NCBI Taxonomy" id="3077"/>
    <lineage>
        <taxon>Eukaryota</taxon>
        <taxon>Viridiplantae</taxon>
        <taxon>Chlorophyta</taxon>
        <taxon>core chlorophytes</taxon>
        <taxon>Trebouxiophyceae</taxon>
        <taxon>Chlorellales</taxon>
        <taxon>Chlorellaceae</taxon>
        <taxon>Chlorella clade</taxon>
        <taxon>Chlorella</taxon>
    </lineage>
</organism>
<dbReference type="GO" id="GO:0006139">
    <property type="term" value="P:nucleobase-containing compound metabolic process"/>
    <property type="evidence" value="ECO:0007669"/>
    <property type="project" value="InterPro"/>
</dbReference>
<reference evidence="5" key="1">
    <citation type="journal article" date="2019" name="Plant J.">
        <title>Chlorella vulgaris genome assembly and annotation reveals the molecular basis for metabolic acclimation to high light conditions.</title>
        <authorList>
            <person name="Cecchin M."/>
            <person name="Marcolungo L."/>
            <person name="Rossato M."/>
            <person name="Girolomoni L."/>
            <person name="Cosentino E."/>
            <person name="Cuine S."/>
            <person name="Li-Beisson Y."/>
            <person name="Delledonne M."/>
            <person name="Ballottari M."/>
        </authorList>
    </citation>
    <scope>NUCLEOTIDE SEQUENCE</scope>
    <source>
        <strain evidence="5">211/11P</strain>
    </source>
</reference>
<comment type="caution">
    <text evidence="5">The sequence shown here is derived from an EMBL/GenBank/DDBJ whole genome shotgun (WGS) entry which is preliminary data.</text>
</comment>
<feature type="domain" description="3'-5' exonuclease" evidence="4">
    <location>
        <begin position="51"/>
        <end position="210"/>
    </location>
</feature>
<evidence type="ECO:0000256" key="2">
    <source>
        <dbReference type="ARBA" id="ARBA00022801"/>
    </source>
</evidence>
<name>A0A9D4YSY8_CHLVU</name>
<dbReference type="PANTHER" id="PTHR13620">
    <property type="entry name" value="3-5 EXONUCLEASE"/>
    <property type="match status" value="1"/>
</dbReference>
<reference evidence="5" key="2">
    <citation type="submission" date="2020-11" db="EMBL/GenBank/DDBJ databases">
        <authorList>
            <person name="Cecchin M."/>
            <person name="Marcolungo L."/>
            <person name="Rossato M."/>
            <person name="Girolomoni L."/>
            <person name="Cosentino E."/>
            <person name="Cuine S."/>
            <person name="Li-Beisson Y."/>
            <person name="Delledonne M."/>
            <person name="Ballottari M."/>
        </authorList>
    </citation>
    <scope>NUCLEOTIDE SEQUENCE</scope>
    <source>
        <strain evidence="5">211/11P</strain>
        <tissue evidence="5">Whole cell</tissue>
    </source>
</reference>
<dbReference type="GO" id="GO:0008408">
    <property type="term" value="F:3'-5' exonuclease activity"/>
    <property type="evidence" value="ECO:0007669"/>
    <property type="project" value="InterPro"/>
</dbReference>
<dbReference type="AlphaFoldDB" id="A0A9D4YSY8"/>
<evidence type="ECO:0000313" key="6">
    <source>
        <dbReference type="Proteomes" id="UP001055712"/>
    </source>
</evidence>